<dbReference type="VEuPathDB" id="FungiDB:CPSG_10047"/>
<reference evidence="2" key="1">
    <citation type="journal article" date="2010" name="Genome Res.">
        <title>Population genomic sequencing of Coccidioides fungi reveals recent hybridization and transposon control.</title>
        <authorList>
            <person name="Neafsey D.E."/>
            <person name="Barker B.M."/>
            <person name="Sharpton T.J."/>
            <person name="Stajich J.E."/>
            <person name="Park D.J."/>
            <person name="Whiston E."/>
            <person name="Hung C.-Y."/>
            <person name="McMahan C."/>
            <person name="White J."/>
            <person name="Sykes S."/>
            <person name="Heiman D."/>
            <person name="Young S."/>
            <person name="Zeng Q."/>
            <person name="Abouelleil A."/>
            <person name="Aftuck L."/>
            <person name="Bessette D."/>
            <person name="Brown A."/>
            <person name="FitzGerald M."/>
            <person name="Lui A."/>
            <person name="Macdonald J.P."/>
            <person name="Priest M."/>
            <person name="Orbach M.J."/>
            <person name="Galgiani J.N."/>
            <person name="Kirkland T.N."/>
            <person name="Cole G.T."/>
            <person name="Birren B.W."/>
            <person name="Henn M.R."/>
            <person name="Taylor J.W."/>
            <person name="Rounsley S.D."/>
        </authorList>
    </citation>
    <scope>NUCLEOTIDE SEQUENCE [LARGE SCALE GENOMIC DNA]</scope>
    <source>
        <strain evidence="2">RMSCC 757 / Silveira</strain>
    </source>
</reference>
<dbReference type="AlphaFoldDB" id="E9DJN8"/>
<proteinExistence type="predicted"/>
<name>E9DJN8_COCPS</name>
<sequence>MNLIDQYKGNKKIFKEDEIKQKKMEKLVEAPKKAASFVKTEESELKSKAKSSDSTNIEAAIEKMTNEFTNLALAMRVQSNQIQENSNQYYMLQREGSLKSISNYPTNVTVNPTMAIVVLVDKEKLELKEFQYVSYASTMENLSIANLSVMNTNLI</sequence>
<gene>
    <name evidence="1" type="ORF">CPSG_10047</name>
</gene>
<evidence type="ECO:0000313" key="1">
    <source>
        <dbReference type="EMBL" id="EFW13366.1"/>
    </source>
</evidence>
<accession>E9DJN8</accession>
<keyword evidence="2" id="KW-1185">Reference proteome</keyword>
<protein>
    <submittedName>
        <fullName evidence="1">Uncharacterized protein</fullName>
    </submittedName>
</protein>
<dbReference type="HOGENOM" id="CLU_1695321_0_0_1"/>
<dbReference type="OMA" id="YASTMEN"/>
<reference evidence="2" key="2">
    <citation type="submission" date="2010-03" db="EMBL/GenBank/DDBJ databases">
        <title>The genome sequence of Coccidioides posadasii strain Silveira.</title>
        <authorList>
            <consortium name="The Broad Institute Genome Sequencing Center for Infectious Disease"/>
            <person name="Neafsey D."/>
            <person name="Orbach M."/>
            <person name="Henn M.R."/>
            <person name="Cole G.T."/>
            <person name="Galgiani J."/>
            <person name="Gardner M.J."/>
            <person name="Kirkland T.N."/>
            <person name="Taylor J.W."/>
            <person name="Young S.K."/>
            <person name="Zeng Q."/>
            <person name="Koehrsen M."/>
            <person name="Alvarado L."/>
            <person name="Berlin A."/>
            <person name="Borenstein D."/>
            <person name="Chapman S.B."/>
            <person name="Chen Z."/>
            <person name="Engels R."/>
            <person name="Freedman E."/>
            <person name="Gellesch M."/>
            <person name="Goldberg J."/>
            <person name="Griggs A."/>
            <person name="Gujja S."/>
            <person name="Heilman E."/>
            <person name="Heiman D."/>
            <person name="Howarth C."/>
            <person name="Jen D."/>
            <person name="Larson L."/>
            <person name="Mehta T."/>
            <person name="Neiman D."/>
            <person name="Park D."/>
            <person name="Pearson M."/>
            <person name="Richards J."/>
            <person name="Roberts A."/>
            <person name="Saif S."/>
            <person name="Shea T."/>
            <person name="Shenoy N."/>
            <person name="Sisk P."/>
            <person name="Stolte C."/>
            <person name="Sykes S."/>
            <person name="Walk T."/>
            <person name="White J."/>
            <person name="Yandava C."/>
            <person name="Haas B."/>
            <person name="Nusbaum C."/>
            <person name="Birren B."/>
        </authorList>
    </citation>
    <scope>NUCLEOTIDE SEQUENCE [LARGE SCALE GENOMIC DNA]</scope>
    <source>
        <strain evidence="2">RMSCC 757 / Silveira</strain>
    </source>
</reference>
<dbReference type="EMBL" id="GL636520">
    <property type="protein sequence ID" value="EFW13366.1"/>
    <property type="molecule type" value="Genomic_DNA"/>
</dbReference>
<dbReference type="Proteomes" id="UP000002497">
    <property type="component" value="Unassembled WGS sequence"/>
</dbReference>
<organism evidence="2">
    <name type="scientific">Coccidioides posadasii (strain RMSCC 757 / Silveira)</name>
    <name type="common">Valley fever fungus</name>
    <dbReference type="NCBI Taxonomy" id="443226"/>
    <lineage>
        <taxon>Eukaryota</taxon>
        <taxon>Fungi</taxon>
        <taxon>Dikarya</taxon>
        <taxon>Ascomycota</taxon>
        <taxon>Pezizomycotina</taxon>
        <taxon>Eurotiomycetes</taxon>
        <taxon>Eurotiomycetidae</taxon>
        <taxon>Onygenales</taxon>
        <taxon>Onygenaceae</taxon>
        <taxon>Coccidioides</taxon>
    </lineage>
</organism>
<evidence type="ECO:0000313" key="2">
    <source>
        <dbReference type="Proteomes" id="UP000002497"/>
    </source>
</evidence>